<comment type="caution">
    <text evidence="2">The sequence shown here is derived from an EMBL/GenBank/DDBJ whole genome shotgun (WGS) entry which is preliminary data.</text>
</comment>
<dbReference type="AlphaFoldDB" id="A0A7J7K483"/>
<feature type="compositionally biased region" description="Polar residues" evidence="1">
    <location>
        <begin position="40"/>
        <end position="52"/>
    </location>
</feature>
<dbReference type="EMBL" id="VXIV02001507">
    <property type="protein sequence ID" value="KAF6032408.1"/>
    <property type="molecule type" value="Genomic_DNA"/>
</dbReference>
<proteinExistence type="predicted"/>
<feature type="compositionally biased region" description="Polar residues" evidence="1">
    <location>
        <begin position="82"/>
        <end position="94"/>
    </location>
</feature>
<keyword evidence="3" id="KW-1185">Reference proteome</keyword>
<dbReference type="Proteomes" id="UP000593567">
    <property type="component" value="Unassembled WGS sequence"/>
</dbReference>
<organism evidence="2 3">
    <name type="scientific">Bugula neritina</name>
    <name type="common">Brown bryozoan</name>
    <name type="synonym">Sertularia neritina</name>
    <dbReference type="NCBI Taxonomy" id="10212"/>
    <lineage>
        <taxon>Eukaryota</taxon>
        <taxon>Metazoa</taxon>
        <taxon>Spiralia</taxon>
        <taxon>Lophotrochozoa</taxon>
        <taxon>Bryozoa</taxon>
        <taxon>Gymnolaemata</taxon>
        <taxon>Cheilostomatida</taxon>
        <taxon>Flustrina</taxon>
        <taxon>Buguloidea</taxon>
        <taxon>Bugulidae</taxon>
        <taxon>Bugula</taxon>
    </lineage>
</organism>
<protein>
    <submittedName>
        <fullName evidence="2">Uncharacterized protein</fullName>
    </submittedName>
</protein>
<accession>A0A7J7K483</accession>
<sequence>MTSRSAESVKGLAMLHAYTKQEKTGMKRTKEQSTKGLEYASQQPSSVQQSGEQEMKKEITSAAEWPESQPPPSAQDDRDQTKLSSKNTRTPTHNKIFNMGMPVYVSTTANPKAKILVYAFLDLHQITLHNKRLSQKAEATTAWKKIGRSGNDGW</sequence>
<feature type="compositionally biased region" description="Basic and acidic residues" evidence="1">
    <location>
        <begin position="19"/>
        <end position="33"/>
    </location>
</feature>
<reference evidence="2" key="1">
    <citation type="submission" date="2020-06" db="EMBL/GenBank/DDBJ databases">
        <title>Draft genome of Bugula neritina, a colonial animal packing powerful symbionts and potential medicines.</title>
        <authorList>
            <person name="Rayko M."/>
        </authorList>
    </citation>
    <scope>NUCLEOTIDE SEQUENCE [LARGE SCALE GENOMIC DNA]</scope>
    <source>
        <strain evidence="2">Kwan_BN1</strain>
    </source>
</reference>
<evidence type="ECO:0000313" key="3">
    <source>
        <dbReference type="Proteomes" id="UP000593567"/>
    </source>
</evidence>
<name>A0A7J7K483_BUGNE</name>
<evidence type="ECO:0000313" key="2">
    <source>
        <dbReference type="EMBL" id="KAF6032408.1"/>
    </source>
</evidence>
<gene>
    <name evidence="2" type="ORF">EB796_009222</name>
</gene>
<feature type="region of interest" description="Disordered" evidence="1">
    <location>
        <begin position="1"/>
        <end position="94"/>
    </location>
</feature>
<evidence type="ECO:0000256" key="1">
    <source>
        <dbReference type="SAM" id="MobiDB-lite"/>
    </source>
</evidence>